<dbReference type="PANTHER" id="PTHR43270:SF12">
    <property type="entry name" value="SUCCINYL-DIAMINOPIMELATE DESUCCINYLASE"/>
    <property type="match status" value="1"/>
</dbReference>
<name>A0A2N5C2P3_9BURK</name>
<dbReference type="GO" id="GO:0008233">
    <property type="term" value="F:peptidase activity"/>
    <property type="evidence" value="ECO:0007669"/>
    <property type="project" value="UniProtKB-KW"/>
</dbReference>
<keyword evidence="1" id="KW-0645">Protease</keyword>
<dbReference type="Pfam" id="PF01546">
    <property type="entry name" value="Peptidase_M20"/>
    <property type="match status" value="1"/>
</dbReference>
<evidence type="ECO:0000256" key="2">
    <source>
        <dbReference type="ARBA" id="ARBA00022723"/>
    </source>
</evidence>
<dbReference type="GO" id="GO:0046872">
    <property type="term" value="F:metal ion binding"/>
    <property type="evidence" value="ECO:0007669"/>
    <property type="project" value="UniProtKB-KW"/>
</dbReference>
<protein>
    <recommendedName>
        <fullName evidence="4">Peptidase M20 dimerisation domain-containing protein</fullName>
    </recommendedName>
</protein>
<keyword evidence="2" id="KW-0479">Metal-binding</keyword>
<organism evidence="5 6">
    <name type="scientific">Cupriavidus pauculus</name>
    <dbReference type="NCBI Taxonomy" id="82633"/>
    <lineage>
        <taxon>Bacteria</taxon>
        <taxon>Pseudomonadati</taxon>
        <taxon>Pseudomonadota</taxon>
        <taxon>Betaproteobacteria</taxon>
        <taxon>Burkholderiales</taxon>
        <taxon>Burkholderiaceae</taxon>
        <taxon>Cupriavidus</taxon>
    </lineage>
</organism>
<dbReference type="Gene3D" id="3.30.70.360">
    <property type="match status" value="1"/>
</dbReference>
<accession>A0A2N5C2P3</accession>
<dbReference type="OrthoDB" id="9761532at2"/>
<comment type="caution">
    <text evidence="5">The sequence shown here is derived from an EMBL/GenBank/DDBJ whole genome shotgun (WGS) entry which is preliminary data.</text>
</comment>
<sequence length="473" mass="51334">MSKKRQALDSVQRIFQDGRFADALAKRVAYRSVSGPDAKDEDLLPYYREILEPDLTEMGFRCSYLDNPVAGGSAFLLAERIESPDFLTVLTYGHGDVVPGYEDQWEAGLSPWSLTLQDGAWYGRGVADNKGQHLTNLTALREVIAARDGRLGFNLKALFELGEERSSPGLRQVCKAHAQALAADLFIASDGPRVSKDQPTLFLGSRGSAVFELSCTPRAGGLHSGNWGGIMKNPGVVLASAIASMVDGRGRILVQDLLPPPIPAPVRDALARLKVDSESLGRQIDEDWGEPGFSAAQRLLGWNSLEVLTLHAGNHAKPVNAIPPAAHAHMQLRFVVGTNWTAIEDIVRRHLDEAGYPDVQVRLVRGSPATRLDPASPWVSWAKEAVKDVMGEEPAVVPNLGGTVPNDVFSDILGLPTVWIPHSYPGCKQHAANEHLPLTIVEQGLAMMVSVFWELGEAPALEARTRHRARAAA</sequence>
<dbReference type="AlphaFoldDB" id="A0A2N5C2P3"/>
<dbReference type="EMBL" id="PJRP01000027">
    <property type="protein sequence ID" value="PLP96499.1"/>
    <property type="molecule type" value="Genomic_DNA"/>
</dbReference>
<keyword evidence="3" id="KW-0378">Hydrolase</keyword>
<dbReference type="Gene3D" id="3.40.630.10">
    <property type="entry name" value="Zn peptidases"/>
    <property type="match status" value="1"/>
</dbReference>
<dbReference type="GO" id="GO:0006508">
    <property type="term" value="P:proteolysis"/>
    <property type="evidence" value="ECO:0007669"/>
    <property type="project" value="UniProtKB-KW"/>
</dbReference>
<evidence type="ECO:0000313" key="5">
    <source>
        <dbReference type="EMBL" id="PLP96499.1"/>
    </source>
</evidence>
<evidence type="ECO:0000259" key="4">
    <source>
        <dbReference type="Pfam" id="PF07687"/>
    </source>
</evidence>
<gene>
    <name evidence="5" type="ORF">CYJ10_32255</name>
</gene>
<reference evidence="5 6" key="1">
    <citation type="submission" date="2017-12" db="EMBL/GenBank/DDBJ databases">
        <title>Genome sequence of the active heterotrophic nitrifier-denitrifier, Cupriavidus pauculus UM1.</title>
        <authorList>
            <person name="Putonti C."/>
            <person name="Castignetti D."/>
        </authorList>
    </citation>
    <scope>NUCLEOTIDE SEQUENCE [LARGE SCALE GENOMIC DNA]</scope>
    <source>
        <strain evidence="5 6">UM1</strain>
    </source>
</reference>
<dbReference type="InterPro" id="IPR002933">
    <property type="entry name" value="Peptidase_M20"/>
</dbReference>
<dbReference type="SUPFAM" id="SSF53187">
    <property type="entry name" value="Zn-dependent exopeptidases"/>
    <property type="match status" value="1"/>
</dbReference>
<dbReference type="Proteomes" id="UP000234341">
    <property type="component" value="Unassembled WGS sequence"/>
</dbReference>
<evidence type="ECO:0000313" key="6">
    <source>
        <dbReference type="Proteomes" id="UP000234341"/>
    </source>
</evidence>
<dbReference type="InterPro" id="IPR011650">
    <property type="entry name" value="Peptidase_M20_dimer"/>
</dbReference>
<dbReference type="Pfam" id="PF07687">
    <property type="entry name" value="M20_dimer"/>
    <property type="match status" value="1"/>
</dbReference>
<feature type="domain" description="Peptidase M20 dimerisation" evidence="4">
    <location>
        <begin position="204"/>
        <end position="357"/>
    </location>
</feature>
<dbReference type="NCBIfam" id="NF005478">
    <property type="entry name" value="PRK07079.1"/>
    <property type="match status" value="1"/>
</dbReference>
<evidence type="ECO:0000256" key="3">
    <source>
        <dbReference type="ARBA" id="ARBA00022801"/>
    </source>
</evidence>
<dbReference type="InterPro" id="IPR051458">
    <property type="entry name" value="Cyt/Met_Dipeptidase"/>
</dbReference>
<evidence type="ECO:0000256" key="1">
    <source>
        <dbReference type="ARBA" id="ARBA00022670"/>
    </source>
</evidence>
<dbReference type="PANTHER" id="PTHR43270">
    <property type="entry name" value="BETA-ALA-HIS DIPEPTIDASE"/>
    <property type="match status" value="1"/>
</dbReference>
<proteinExistence type="predicted"/>